<dbReference type="EMBL" id="JANBUP010003638">
    <property type="protein sequence ID" value="KAJ2796166.1"/>
    <property type="molecule type" value="Genomic_DNA"/>
</dbReference>
<dbReference type="Proteomes" id="UP001140096">
    <property type="component" value="Unassembled WGS sequence"/>
</dbReference>
<evidence type="ECO:0000313" key="1">
    <source>
        <dbReference type="EMBL" id="KAJ2796166.1"/>
    </source>
</evidence>
<organism evidence="1 2">
    <name type="scientific">Coemansia furcata</name>
    <dbReference type="NCBI Taxonomy" id="417177"/>
    <lineage>
        <taxon>Eukaryota</taxon>
        <taxon>Fungi</taxon>
        <taxon>Fungi incertae sedis</taxon>
        <taxon>Zoopagomycota</taxon>
        <taxon>Kickxellomycotina</taxon>
        <taxon>Kickxellomycetes</taxon>
        <taxon>Kickxellales</taxon>
        <taxon>Kickxellaceae</taxon>
        <taxon>Coemansia</taxon>
    </lineage>
</organism>
<sequence length="97" mass="10123">MLAKYGFFATIALAALAQDTVLANTDLVATISASVDNASEIPATSSAPAPADISAAPAEASTIAILADTPQERMARDDDSELELKKKKKSHKKHKGE</sequence>
<name>A0ACC1KWS2_9FUNG</name>
<comment type="caution">
    <text evidence="1">The sequence shown here is derived from an EMBL/GenBank/DDBJ whole genome shotgun (WGS) entry which is preliminary data.</text>
</comment>
<protein>
    <submittedName>
        <fullName evidence="1">Uncharacterized protein</fullName>
    </submittedName>
</protein>
<feature type="non-terminal residue" evidence="1">
    <location>
        <position position="97"/>
    </location>
</feature>
<evidence type="ECO:0000313" key="2">
    <source>
        <dbReference type="Proteomes" id="UP001140096"/>
    </source>
</evidence>
<accession>A0ACC1KWS2</accession>
<keyword evidence="2" id="KW-1185">Reference proteome</keyword>
<reference evidence="1" key="1">
    <citation type="submission" date="2022-07" db="EMBL/GenBank/DDBJ databases">
        <title>Phylogenomic reconstructions and comparative analyses of Kickxellomycotina fungi.</title>
        <authorList>
            <person name="Reynolds N.K."/>
            <person name="Stajich J.E."/>
            <person name="Barry K."/>
            <person name="Grigoriev I.V."/>
            <person name="Crous P."/>
            <person name="Smith M.E."/>
        </authorList>
    </citation>
    <scope>NUCLEOTIDE SEQUENCE</scope>
    <source>
        <strain evidence="1">CBS 102833</strain>
    </source>
</reference>
<gene>
    <name evidence="1" type="ORF">H4S07_006297</name>
</gene>
<proteinExistence type="predicted"/>